<dbReference type="STRING" id="1842727.RD110_17860"/>
<reference evidence="2 3" key="1">
    <citation type="submission" date="2017-01" db="EMBL/GenBank/DDBJ databases">
        <authorList>
            <person name="Mah S.A."/>
            <person name="Swanson W.J."/>
            <person name="Moy G.W."/>
            <person name="Vacquier V.D."/>
        </authorList>
    </citation>
    <scope>NUCLEOTIDE SEQUENCE [LARGE SCALE GENOMIC DNA]</scope>
    <source>
        <strain evidence="2 3">DCY110</strain>
    </source>
</reference>
<accession>A0A1P8JYK9</accession>
<keyword evidence="3" id="KW-1185">Reference proteome</keyword>
<sequence>MTTISSVSAISMSGMQAAETRLQASAHNIANSATEGFHRQEVVQAAEAGGGVQTQVARAPSPGDAPIADALDQIAARQDFLANLSVFKTGNQMLGRLLDAKA</sequence>
<name>A0A1P8JYK9_9BURK</name>
<evidence type="ECO:0000259" key="1">
    <source>
        <dbReference type="Pfam" id="PF00460"/>
    </source>
</evidence>
<dbReference type="EMBL" id="CP019236">
    <property type="protein sequence ID" value="APW38842.1"/>
    <property type="molecule type" value="Genomic_DNA"/>
</dbReference>
<dbReference type="Proteomes" id="UP000186609">
    <property type="component" value="Chromosome"/>
</dbReference>
<dbReference type="Pfam" id="PF00460">
    <property type="entry name" value="Flg_bb_rod"/>
    <property type="match status" value="1"/>
</dbReference>
<dbReference type="KEGG" id="rhy:RD110_17860"/>
<dbReference type="AlphaFoldDB" id="A0A1P8JYK9"/>
<organism evidence="2 3">
    <name type="scientific">Rhodoferax koreensis</name>
    <dbReference type="NCBI Taxonomy" id="1842727"/>
    <lineage>
        <taxon>Bacteria</taxon>
        <taxon>Pseudomonadati</taxon>
        <taxon>Pseudomonadota</taxon>
        <taxon>Betaproteobacteria</taxon>
        <taxon>Burkholderiales</taxon>
        <taxon>Comamonadaceae</taxon>
        <taxon>Rhodoferax</taxon>
    </lineage>
</organism>
<gene>
    <name evidence="2" type="ORF">RD110_17860</name>
</gene>
<proteinExistence type="predicted"/>
<evidence type="ECO:0000313" key="2">
    <source>
        <dbReference type="EMBL" id="APW38842.1"/>
    </source>
</evidence>
<feature type="domain" description="Flagellar basal body rod protein N-terminal" evidence="1">
    <location>
        <begin position="11"/>
        <end position="37"/>
    </location>
</feature>
<dbReference type="RefSeq" id="WP_076200771.1">
    <property type="nucleotide sequence ID" value="NZ_CP019236.1"/>
</dbReference>
<evidence type="ECO:0000313" key="3">
    <source>
        <dbReference type="Proteomes" id="UP000186609"/>
    </source>
</evidence>
<protein>
    <recommendedName>
        <fullName evidence="1">Flagellar basal body rod protein N-terminal domain-containing protein</fullName>
    </recommendedName>
</protein>
<dbReference type="InterPro" id="IPR001444">
    <property type="entry name" value="Flag_bb_rod_N"/>
</dbReference>